<dbReference type="Proteomes" id="UP000824120">
    <property type="component" value="Chromosome 11"/>
</dbReference>
<name>A0A9J5WL33_SOLCO</name>
<comment type="caution">
    <text evidence="1">The sequence shown here is derived from an EMBL/GenBank/DDBJ whole genome shotgun (WGS) entry which is preliminary data.</text>
</comment>
<reference evidence="1 2" key="1">
    <citation type="submission" date="2020-09" db="EMBL/GenBank/DDBJ databases">
        <title>De no assembly of potato wild relative species, Solanum commersonii.</title>
        <authorList>
            <person name="Cho K."/>
        </authorList>
    </citation>
    <scope>NUCLEOTIDE SEQUENCE [LARGE SCALE GENOMIC DNA]</scope>
    <source>
        <strain evidence="1">LZ3.2</strain>
        <tissue evidence="1">Leaf</tissue>
    </source>
</reference>
<protein>
    <submittedName>
        <fullName evidence="1">Uncharacterized protein</fullName>
    </submittedName>
</protein>
<gene>
    <name evidence="1" type="ORF">H5410_055870</name>
</gene>
<dbReference type="AlphaFoldDB" id="A0A9J5WL33"/>
<accession>A0A9J5WL33</accession>
<evidence type="ECO:0000313" key="1">
    <source>
        <dbReference type="EMBL" id="KAG5575736.1"/>
    </source>
</evidence>
<dbReference type="EMBL" id="JACXVP010000011">
    <property type="protein sequence ID" value="KAG5575736.1"/>
    <property type="molecule type" value="Genomic_DNA"/>
</dbReference>
<evidence type="ECO:0000313" key="2">
    <source>
        <dbReference type="Proteomes" id="UP000824120"/>
    </source>
</evidence>
<organism evidence="1 2">
    <name type="scientific">Solanum commersonii</name>
    <name type="common">Commerson's wild potato</name>
    <name type="synonym">Commerson's nightshade</name>
    <dbReference type="NCBI Taxonomy" id="4109"/>
    <lineage>
        <taxon>Eukaryota</taxon>
        <taxon>Viridiplantae</taxon>
        <taxon>Streptophyta</taxon>
        <taxon>Embryophyta</taxon>
        <taxon>Tracheophyta</taxon>
        <taxon>Spermatophyta</taxon>
        <taxon>Magnoliopsida</taxon>
        <taxon>eudicotyledons</taxon>
        <taxon>Gunneridae</taxon>
        <taxon>Pentapetalae</taxon>
        <taxon>asterids</taxon>
        <taxon>lamiids</taxon>
        <taxon>Solanales</taxon>
        <taxon>Solanaceae</taxon>
        <taxon>Solanoideae</taxon>
        <taxon>Solaneae</taxon>
        <taxon>Solanum</taxon>
    </lineage>
</organism>
<proteinExistence type="predicted"/>
<sequence>MPTTVLTPIILWNIWKTGNSNLFKPHPPNNITKIFLNISFQELEFLHISNTSEKNLPKQSIPITWLKPLDEYLKLIIDGSFEPKTTNGGTRGVIRNQAGE</sequence>
<dbReference type="OrthoDB" id="1745633at2759"/>
<keyword evidence="2" id="KW-1185">Reference proteome</keyword>